<keyword evidence="4" id="KW-1185">Reference proteome</keyword>
<dbReference type="PANTHER" id="PTHR35526">
    <property type="entry name" value="ANTI-SIGMA-F FACTOR RSBW-RELATED"/>
    <property type="match status" value="1"/>
</dbReference>
<dbReference type="Gene3D" id="3.30.565.10">
    <property type="entry name" value="Histidine kinase-like ATPase, C-terminal domain"/>
    <property type="match status" value="1"/>
</dbReference>
<keyword evidence="3" id="KW-0547">Nucleotide-binding</keyword>
<comment type="caution">
    <text evidence="3">The sequence shown here is derived from an EMBL/GenBank/DDBJ whole genome shotgun (WGS) entry which is preliminary data.</text>
</comment>
<dbReference type="InterPro" id="IPR050267">
    <property type="entry name" value="Anti-sigma-factor_SerPK"/>
</dbReference>
<evidence type="ECO:0000313" key="3">
    <source>
        <dbReference type="EMBL" id="GGY51812.1"/>
    </source>
</evidence>
<dbReference type="CDD" id="cd16936">
    <property type="entry name" value="HATPase_RsbW-like"/>
    <property type="match status" value="1"/>
</dbReference>
<evidence type="ECO:0000313" key="4">
    <source>
        <dbReference type="Proteomes" id="UP000653308"/>
    </source>
</evidence>
<feature type="domain" description="Histidine kinase/HSP90-like ATPase" evidence="2">
    <location>
        <begin position="40"/>
        <end position="147"/>
    </location>
</feature>
<dbReference type="InterPro" id="IPR003594">
    <property type="entry name" value="HATPase_dom"/>
</dbReference>
<evidence type="ECO:0000259" key="2">
    <source>
        <dbReference type="Pfam" id="PF13581"/>
    </source>
</evidence>
<keyword evidence="1" id="KW-0418">Kinase</keyword>
<name>A0ABQ3AJ47_9ACTN</name>
<dbReference type="InterPro" id="IPR036890">
    <property type="entry name" value="HATPase_C_sf"/>
</dbReference>
<accession>A0ABQ3AJ47</accession>
<dbReference type="GO" id="GO:0005524">
    <property type="term" value="F:ATP binding"/>
    <property type="evidence" value="ECO:0007669"/>
    <property type="project" value="UniProtKB-KW"/>
</dbReference>
<dbReference type="Proteomes" id="UP000653308">
    <property type="component" value="Unassembled WGS sequence"/>
</dbReference>
<keyword evidence="3" id="KW-0067">ATP-binding</keyword>
<reference evidence="4" key="1">
    <citation type="journal article" date="2019" name="Int. J. Syst. Evol. Microbiol.">
        <title>The Global Catalogue of Microorganisms (GCM) 10K type strain sequencing project: providing services to taxonomists for standard genome sequencing and annotation.</title>
        <authorList>
            <consortium name="The Broad Institute Genomics Platform"/>
            <consortium name="The Broad Institute Genome Sequencing Center for Infectious Disease"/>
            <person name="Wu L."/>
            <person name="Ma J."/>
        </authorList>
    </citation>
    <scope>NUCLEOTIDE SEQUENCE [LARGE SCALE GENOMIC DNA]</scope>
    <source>
        <strain evidence="4">JCM 4957</strain>
    </source>
</reference>
<protein>
    <submittedName>
        <fullName evidence="3">ATP-binding protein</fullName>
    </submittedName>
</protein>
<dbReference type="SUPFAM" id="SSF55874">
    <property type="entry name" value="ATPase domain of HSP90 chaperone/DNA topoisomerase II/histidine kinase"/>
    <property type="match status" value="1"/>
</dbReference>
<organism evidence="3 4">
    <name type="scientific">Streptomyces djakartensis</name>
    <dbReference type="NCBI Taxonomy" id="68193"/>
    <lineage>
        <taxon>Bacteria</taxon>
        <taxon>Bacillati</taxon>
        <taxon>Actinomycetota</taxon>
        <taxon>Actinomycetes</taxon>
        <taxon>Kitasatosporales</taxon>
        <taxon>Streptomycetaceae</taxon>
        <taxon>Streptomyces</taxon>
    </lineage>
</organism>
<sequence length="163" mass="17153">MEAVGVESVPVGKDGTTLDERVMKATVALEGGGACIAHARHLAADFLARVQAEQGLPVSQRAMDLTRLVVSELVTNARKYAPGPVLMDLRIVGDLVEVAVWDSDPVLPVARAADAGRVGQHGLEIVMAVAQGFEARREPVGKRVTARIALLDDPAGGFAGRRP</sequence>
<dbReference type="PANTHER" id="PTHR35526:SF3">
    <property type="entry name" value="ANTI-SIGMA-F FACTOR RSBW"/>
    <property type="match status" value="1"/>
</dbReference>
<evidence type="ECO:0000256" key="1">
    <source>
        <dbReference type="ARBA" id="ARBA00022527"/>
    </source>
</evidence>
<dbReference type="EMBL" id="BMWE01000036">
    <property type="protein sequence ID" value="GGY51812.1"/>
    <property type="molecule type" value="Genomic_DNA"/>
</dbReference>
<gene>
    <name evidence="3" type="ORF">GCM10010384_67000</name>
</gene>
<proteinExistence type="predicted"/>
<keyword evidence="1" id="KW-0723">Serine/threonine-protein kinase</keyword>
<keyword evidence="1" id="KW-0808">Transferase</keyword>
<dbReference type="Pfam" id="PF13581">
    <property type="entry name" value="HATPase_c_2"/>
    <property type="match status" value="1"/>
</dbReference>